<dbReference type="OrthoDB" id="1925129at2759"/>
<protein>
    <submittedName>
        <fullName evidence="3">Uncharacterized protein</fullName>
    </submittedName>
</protein>
<comment type="caution">
    <text evidence="3">The sequence shown here is derived from an EMBL/GenBank/DDBJ whole genome shotgun (WGS) entry which is preliminary data.</text>
</comment>
<keyword evidence="2" id="KW-0472">Membrane</keyword>
<dbReference type="PANTHER" id="PTHR35508:SF1">
    <property type="entry name" value="VOLTAGE-DEPENDENT L-TYPE CALCIUM CHANNEL SUBUNIT"/>
    <property type="match status" value="1"/>
</dbReference>
<feature type="transmembrane region" description="Helical" evidence="2">
    <location>
        <begin position="238"/>
        <end position="261"/>
    </location>
</feature>
<dbReference type="Proteomes" id="UP000652761">
    <property type="component" value="Unassembled WGS sequence"/>
</dbReference>
<feature type="transmembrane region" description="Helical" evidence="2">
    <location>
        <begin position="173"/>
        <end position="197"/>
    </location>
</feature>
<dbReference type="PANTHER" id="PTHR35508">
    <property type="entry name" value="VOLTAGE-DEPENDENT L-TYPE CALCIUM CHANNEL SUBUNIT"/>
    <property type="match status" value="1"/>
</dbReference>
<feature type="transmembrane region" description="Helical" evidence="2">
    <location>
        <begin position="204"/>
        <end position="232"/>
    </location>
</feature>
<evidence type="ECO:0000256" key="1">
    <source>
        <dbReference type="SAM" id="MobiDB-lite"/>
    </source>
</evidence>
<organism evidence="3 4">
    <name type="scientific">Colocasia esculenta</name>
    <name type="common">Wild taro</name>
    <name type="synonym">Arum esculentum</name>
    <dbReference type="NCBI Taxonomy" id="4460"/>
    <lineage>
        <taxon>Eukaryota</taxon>
        <taxon>Viridiplantae</taxon>
        <taxon>Streptophyta</taxon>
        <taxon>Embryophyta</taxon>
        <taxon>Tracheophyta</taxon>
        <taxon>Spermatophyta</taxon>
        <taxon>Magnoliopsida</taxon>
        <taxon>Liliopsida</taxon>
        <taxon>Araceae</taxon>
        <taxon>Aroideae</taxon>
        <taxon>Colocasieae</taxon>
        <taxon>Colocasia</taxon>
    </lineage>
</organism>
<evidence type="ECO:0000313" key="3">
    <source>
        <dbReference type="EMBL" id="MQL75731.1"/>
    </source>
</evidence>
<proteinExistence type="predicted"/>
<keyword evidence="2" id="KW-0812">Transmembrane</keyword>
<name>A0A843TWQ9_COLES</name>
<gene>
    <name evidence="3" type="ORF">Taro_008087</name>
</gene>
<dbReference type="AlphaFoldDB" id="A0A843TWQ9"/>
<feature type="region of interest" description="Disordered" evidence="1">
    <location>
        <begin position="1"/>
        <end position="46"/>
    </location>
</feature>
<evidence type="ECO:0000256" key="2">
    <source>
        <dbReference type="SAM" id="Phobius"/>
    </source>
</evidence>
<dbReference type="EMBL" id="NMUH01000262">
    <property type="protein sequence ID" value="MQL75731.1"/>
    <property type="molecule type" value="Genomic_DNA"/>
</dbReference>
<evidence type="ECO:0000313" key="4">
    <source>
        <dbReference type="Proteomes" id="UP000652761"/>
    </source>
</evidence>
<keyword evidence="4" id="KW-1185">Reference proteome</keyword>
<keyword evidence="2" id="KW-1133">Transmembrane helix</keyword>
<accession>A0A843TWQ9</accession>
<reference evidence="3" key="1">
    <citation type="submission" date="2017-07" db="EMBL/GenBank/DDBJ databases">
        <title>Taro Niue Genome Assembly and Annotation.</title>
        <authorList>
            <person name="Atibalentja N."/>
            <person name="Keating K."/>
            <person name="Fields C.J."/>
        </authorList>
    </citation>
    <scope>NUCLEOTIDE SEQUENCE</scope>
    <source>
        <strain evidence="3">Niue_2</strain>
        <tissue evidence="3">Leaf</tissue>
    </source>
</reference>
<feature type="compositionally biased region" description="Polar residues" evidence="1">
    <location>
        <begin position="1"/>
        <end position="18"/>
    </location>
</feature>
<sequence>MEPCRSPTSQQIVPSANGSGCELRKKGEMAESDGMSPEDDRGNPLETPRFIQIEDLIMGEDAVTLCSVLRRFAAGVFPRDDSSSQPMPPLFHRIKCSFTETAPHLREACGNSGAHLQRWARRGSALRALFVVSVRPPGTTNIPCNPSCFPLSHAHLMGPRFSLQLCKSRAGTITLLALTGALVFMLFFLAATVNAIIISILMSLVVAGGFLAILFACLTATYIGALSVAIFVLSTITISAIIAVLVTTGWIAFFWAVWLMVKKSMDLTKQSLNMTGSALSTYSAAWRVHHPKPNKATE</sequence>